<dbReference type="AlphaFoldDB" id="A0A939PA95"/>
<reference evidence="2" key="1">
    <citation type="submission" date="2021-03" db="EMBL/GenBank/DDBJ databases">
        <authorList>
            <person name="Kanchanasin P."/>
            <person name="Saeng-In P."/>
            <person name="Phongsopitanun W."/>
            <person name="Yuki M."/>
            <person name="Kudo T."/>
            <person name="Ohkuma M."/>
            <person name="Tanasupawat S."/>
        </authorList>
    </citation>
    <scope>NUCLEOTIDE SEQUENCE</scope>
    <source>
        <strain evidence="2">GKU 128</strain>
    </source>
</reference>
<dbReference type="Proteomes" id="UP000669179">
    <property type="component" value="Unassembled WGS sequence"/>
</dbReference>
<feature type="region of interest" description="Disordered" evidence="1">
    <location>
        <begin position="253"/>
        <end position="275"/>
    </location>
</feature>
<evidence type="ECO:0000313" key="2">
    <source>
        <dbReference type="EMBL" id="MBO2448723.1"/>
    </source>
</evidence>
<proteinExistence type="predicted"/>
<organism evidence="2 3">
    <name type="scientific">Actinomadura barringtoniae</name>
    <dbReference type="NCBI Taxonomy" id="1427535"/>
    <lineage>
        <taxon>Bacteria</taxon>
        <taxon>Bacillati</taxon>
        <taxon>Actinomycetota</taxon>
        <taxon>Actinomycetes</taxon>
        <taxon>Streptosporangiales</taxon>
        <taxon>Thermomonosporaceae</taxon>
        <taxon>Actinomadura</taxon>
    </lineage>
</organism>
<comment type="caution">
    <text evidence="2">The sequence shown here is derived from an EMBL/GenBank/DDBJ whole genome shotgun (WGS) entry which is preliminary data.</text>
</comment>
<dbReference type="RefSeq" id="WP_208256384.1">
    <property type="nucleotide sequence ID" value="NZ_JAGEOJ010000006.1"/>
</dbReference>
<evidence type="ECO:0000313" key="3">
    <source>
        <dbReference type="Proteomes" id="UP000669179"/>
    </source>
</evidence>
<sequence>MSGSSVISELEDEWDRLREDPETGRVFEEIQRVEPVLGELTDLAELVVVMAARGRVEDLDRHDEILLALLRQARVRSKIGDLAARVVLQLLLPGLKRLFGHPYVAALSPDERRAALVAAVWEEIRSPRSTWKPTKVCAQVLGRARGRVRPPRGFAATVTVEPFGDAVPEPAGGRSLDPSERLAEHAGVEVLRVLAEAVADGLISQDQAQLIVRADLEGEPVTALAARLGISVTAAAGRLRRARASLVVAARRSVPGDAGDRGERRRGSRGGSIPR</sequence>
<dbReference type="InterPro" id="IPR036388">
    <property type="entry name" value="WH-like_DNA-bd_sf"/>
</dbReference>
<protein>
    <submittedName>
        <fullName evidence="2">Uncharacterized protein</fullName>
    </submittedName>
</protein>
<keyword evidence="3" id="KW-1185">Reference proteome</keyword>
<dbReference type="EMBL" id="JAGEOJ010000006">
    <property type="protein sequence ID" value="MBO2448723.1"/>
    <property type="molecule type" value="Genomic_DNA"/>
</dbReference>
<evidence type="ECO:0000256" key="1">
    <source>
        <dbReference type="SAM" id="MobiDB-lite"/>
    </source>
</evidence>
<name>A0A939PA95_9ACTN</name>
<dbReference type="Gene3D" id="1.10.10.10">
    <property type="entry name" value="Winged helix-like DNA-binding domain superfamily/Winged helix DNA-binding domain"/>
    <property type="match status" value="1"/>
</dbReference>
<accession>A0A939PA95</accession>
<gene>
    <name evidence="2" type="ORF">J4573_16595</name>
</gene>